<gene>
    <name evidence="1" type="ORF">A2Y57_03255</name>
</gene>
<proteinExistence type="predicted"/>
<evidence type="ECO:0000313" key="2">
    <source>
        <dbReference type="Proteomes" id="UP000177103"/>
    </source>
</evidence>
<dbReference type="EMBL" id="MHCQ01000046">
    <property type="protein sequence ID" value="OGY23124.1"/>
    <property type="molecule type" value="Genomic_DNA"/>
</dbReference>
<dbReference type="GO" id="GO:0003746">
    <property type="term" value="F:translation elongation factor activity"/>
    <property type="evidence" value="ECO:0007669"/>
    <property type="project" value="UniProtKB-KW"/>
</dbReference>
<keyword evidence="1" id="KW-0251">Elongation factor</keyword>
<accession>A0A1G1W6A9</accession>
<protein>
    <submittedName>
        <fullName evidence="1">Translation elongation factor-like protein</fullName>
    </submittedName>
</protein>
<dbReference type="InterPro" id="IPR009000">
    <property type="entry name" value="Transl_B-barrel_sf"/>
</dbReference>
<organism evidence="1 2">
    <name type="scientific">Candidatus Woykebacteria bacterium RBG_13_40_7b</name>
    <dbReference type="NCBI Taxonomy" id="1802594"/>
    <lineage>
        <taxon>Bacteria</taxon>
        <taxon>Candidatus Woykeibacteriota</taxon>
    </lineage>
</organism>
<comment type="caution">
    <text evidence="1">The sequence shown here is derived from an EMBL/GenBank/DDBJ whole genome shotgun (WGS) entry which is preliminary data.</text>
</comment>
<dbReference type="Gene3D" id="2.40.30.10">
    <property type="entry name" value="Translation factors"/>
    <property type="match status" value="1"/>
</dbReference>
<dbReference type="SUPFAM" id="SSF50447">
    <property type="entry name" value="Translation proteins"/>
    <property type="match status" value="1"/>
</dbReference>
<evidence type="ECO:0000313" key="1">
    <source>
        <dbReference type="EMBL" id="OGY23124.1"/>
    </source>
</evidence>
<dbReference type="Proteomes" id="UP000177103">
    <property type="component" value="Unassembled WGS sequence"/>
</dbReference>
<dbReference type="AlphaFoldDB" id="A0A1G1W6A9"/>
<keyword evidence="1" id="KW-0648">Protein biosynthesis</keyword>
<reference evidence="1 2" key="1">
    <citation type="journal article" date="2016" name="Nat. Commun.">
        <title>Thousands of microbial genomes shed light on interconnected biogeochemical processes in an aquifer system.</title>
        <authorList>
            <person name="Anantharaman K."/>
            <person name="Brown C.T."/>
            <person name="Hug L.A."/>
            <person name="Sharon I."/>
            <person name="Castelle C.J."/>
            <person name="Probst A.J."/>
            <person name="Thomas B.C."/>
            <person name="Singh A."/>
            <person name="Wilkins M.J."/>
            <person name="Karaoz U."/>
            <person name="Brodie E.L."/>
            <person name="Williams K.H."/>
            <person name="Hubbard S.S."/>
            <person name="Banfield J.F."/>
        </authorList>
    </citation>
    <scope>NUCLEOTIDE SEQUENCE [LARGE SCALE GENOMIC DNA]</scope>
</reference>
<name>A0A1G1W6A9_9BACT</name>
<sequence length="85" mass="9548">MAEEKEIGKITHYYDKISVAVVELKAALKTGDSIHIKGHATDFTQDVESIQIEHEEIKEAKKGDHIGMKVSEEVKEHDIVYKVAS</sequence>